<dbReference type="AlphaFoldDB" id="A0A316W4A8"/>
<dbReference type="PANTHER" id="PTHR28006">
    <property type="entry name" value="MONOPOLIN COMPLEX SUBUNIT CSM1"/>
    <property type="match status" value="1"/>
</dbReference>
<dbReference type="InterPro" id="IPR020981">
    <property type="entry name" value="Csm1/Pcs1_C"/>
</dbReference>
<proteinExistence type="predicted"/>
<gene>
    <name evidence="3" type="ORF">IE81DRAFT_321192</name>
</gene>
<protein>
    <recommendedName>
        <fullName evidence="2">Monopolin complex subunit Csm1/Pcs1 C-terminal domain-containing protein</fullName>
    </recommendedName>
</protein>
<feature type="region of interest" description="Disordered" evidence="1">
    <location>
        <begin position="1"/>
        <end position="89"/>
    </location>
</feature>
<organism evidence="3 4">
    <name type="scientific">Ceraceosorus guamensis</name>
    <dbReference type="NCBI Taxonomy" id="1522189"/>
    <lineage>
        <taxon>Eukaryota</taxon>
        <taxon>Fungi</taxon>
        <taxon>Dikarya</taxon>
        <taxon>Basidiomycota</taxon>
        <taxon>Ustilaginomycotina</taxon>
        <taxon>Exobasidiomycetes</taxon>
        <taxon>Ceraceosorales</taxon>
        <taxon>Ceraceosoraceae</taxon>
        <taxon>Ceraceosorus</taxon>
    </lineage>
</organism>
<dbReference type="GO" id="GO:0005730">
    <property type="term" value="C:nucleolus"/>
    <property type="evidence" value="ECO:0007669"/>
    <property type="project" value="TreeGrafter"/>
</dbReference>
<dbReference type="GO" id="GO:0033551">
    <property type="term" value="C:monopolin complex"/>
    <property type="evidence" value="ECO:0007669"/>
    <property type="project" value="InterPro"/>
</dbReference>
<dbReference type="GO" id="GO:0034506">
    <property type="term" value="C:chromosome, centromeric core domain"/>
    <property type="evidence" value="ECO:0007669"/>
    <property type="project" value="TreeGrafter"/>
</dbReference>
<dbReference type="PANTHER" id="PTHR28006:SF1">
    <property type="entry name" value="MONOPOLIN COMPLEX SUBUNIT CSM1"/>
    <property type="match status" value="1"/>
</dbReference>
<dbReference type="Gene3D" id="3.90.1150.80">
    <property type="match status" value="1"/>
</dbReference>
<dbReference type="GeneID" id="37035134"/>
<evidence type="ECO:0000259" key="2">
    <source>
        <dbReference type="Pfam" id="PF12539"/>
    </source>
</evidence>
<dbReference type="Pfam" id="PF12539">
    <property type="entry name" value="Csm1"/>
    <property type="match status" value="1"/>
</dbReference>
<dbReference type="STRING" id="1522189.A0A316W4A8"/>
<feature type="compositionally biased region" description="Polar residues" evidence="1">
    <location>
        <begin position="211"/>
        <end position="227"/>
    </location>
</feature>
<dbReference type="InParanoid" id="A0A316W4A8"/>
<dbReference type="RefSeq" id="XP_025371729.1">
    <property type="nucleotide sequence ID" value="XM_025513264.1"/>
</dbReference>
<feature type="region of interest" description="Disordered" evidence="1">
    <location>
        <begin position="209"/>
        <end position="239"/>
    </location>
</feature>
<dbReference type="Proteomes" id="UP000245783">
    <property type="component" value="Unassembled WGS sequence"/>
</dbReference>
<dbReference type="OrthoDB" id="2431049at2759"/>
<dbReference type="GO" id="GO:0045144">
    <property type="term" value="P:meiotic sister chromatid segregation"/>
    <property type="evidence" value="ECO:0007669"/>
    <property type="project" value="TreeGrafter"/>
</dbReference>
<evidence type="ECO:0000256" key="1">
    <source>
        <dbReference type="SAM" id="MobiDB-lite"/>
    </source>
</evidence>
<dbReference type="CDD" id="cd23787">
    <property type="entry name" value="RWD_CSM1"/>
    <property type="match status" value="1"/>
</dbReference>
<dbReference type="EMBL" id="KZ819360">
    <property type="protein sequence ID" value="PWN44569.1"/>
    <property type="molecule type" value="Genomic_DNA"/>
</dbReference>
<dbReference type="InterPro" id="IPR040349">
    <property type="entry name" value="Csm1/Pcs1"/>
</dbReference>
<evidence type="ECO:0000313" key="3">
    <source>
        <dbReference type="EMBL" id="PWN44569.1"/>
    </source>
</evidence>
<dbReference type="GO" id="GO:0072686">
    <property type="term" value="C:mitotic spindle"/>
    <property type="evidence" value="ECO:0007669"/>
    <property type="project" value="TreeGrafter"/>
</dbReference>
<dbReference type="GO" id="GO:1990644">
    <property type="term" value="F:microtubule site clamp"/>
    <property type="evidence" value="ECO:0007669"/>
    <property type="project" value="TreeGrafter"/>
</dbReference>
<dbReference type="GO" id="GO:0051315">
    <property type="term" value="P:attachment of mitotic spindle microtubules to kinetochore"/>
    <property type="evidence" value="ECO:0007669"/>
    <property type="project" value="TreeGrafter"/>
</dbReference>
<accession>A0A316W4A8</accession>
<feature type="compositionally biased region" description="Polar residues" evidence="1">
    <location>
        <begin position="19"/>
        <end position="38"/>
    </location>
</feature>
<reference evidence="3 4" key="1">
    <citation type="journal article" date="2018" name="Mol. Biol. Evol.">
        <title>Broad Genomic Sampling Reveals a Smut Pathogenic Ancestry of the Fungal Clade Ustilaginomycotina.</title>
        <authorList>
            <person name="Kijpornyongpan T."/>
            <person name="Mondo S.J."/>
            <person name="Barry K."/>
            <person name="Sandor L."/>
            <person name="Lee J."/>
            <person name="Lipzen A."/>
            <person name="Pangilinan J."/>
            <person name="LaButti K."/>
            <person name="Hainaut M."/>
            <person name="Henrissat B."/>
            <person name="Grigoriev I.V."/>
            <person name="Spatafora J.W."/>
            <person name="Aime M.C."/>
        </authorList>
    </citation>
    <scope>NUCLEOTIDE SEQUENCE [LARGE SCALE GENOMIC DNA]</scope>
    <source>
        <strain evidence="3 4">MCA 4658</strain>
    </source>
</reference>
<feature type="domain" description="Monopolin complex subunit Csm1/Pcs1 C-terminal" evidence="2">
    <location>
        <begin position="244"/>
        <end position="344"/>
    </location>
</feature>
<sequence length="360" mass="40091">MPSTAHSSRNKENVRGGTFSLQRVDSGSEASDAEQQVTKGRRNAALNKRKGQDEDEQQQQQHAEKGRIASKAAGRGRAAGADAELRPEDRIAELEERLEQMTAERDAVQSEFDSLRELRKSEPERALSELKRVAESRAKHQKEMINTLKIRLDTAERRVKALEADGRSAGSAHLSSTAVDDATLATVLNERDDARAEVERLQRELREEVASSQALMKQRLPSSSATAQAPVRPTSESAAHDRAIRTLYEDLTGLVINNVETFDKEKDFRRFKTVFACPGYHDLQLTLEEGASKLPSSVNSTSPASSKERKDLIYIPHIDDDRDSALLKSGMPSYLLESIKFDRNLGVKFMVKLYKGLSSK</sequence>
<feature type="compositionally biased region" description="Low complexity" evidence="1">
    <location>
        <begin position="69"/>
        <end position="82"/>
    </location>
</feature>
<evidence type="ECO:0000313" key="4">
    <source>
        <dbReference type="Proteomes" id="UP000245783"/>
    </source>
</evidence>
<keyword evidence="4" id="KW-1185">Reference proteome</keyword>
<dbReference type="InterPro" id="IPR038608">
    <property type="entry name" value="Csm1/Pcs1_C_sf"/>
</dbReference>
<name>A0A316W4A8_9BASI</name>